<evidence type="ECO:0000313" key="4">
    <source>
        <dbReference type="EMBL" id="KAK5952981.1"/>
    </source>
</evidence>
<evidence type="ECO:0000256" key="3">
    <source>
        <dbReference type="SAM" id="SignalP"/>
    </source>
</evidence>
<feature type="chain" id="PRO_5043002628" evidence="3">
    <location>
        <begin position="27"/>
        <end position="266"/>
    </location>
</feature>
<feature type="region of interest" description="Disordered" evidence="1">
    <location>
        <begin position="118"/>
        <end position="171"/>
    </location>
</feature>
<reference evidence="4 5" key="1">
    <citation type="submission" date="2022-12" db="EMBL/GenBank/DDBJ databases">
        <title>Genomic features and morphological characterization of a novel Knufia sp. strain isolated from spacecraft assembly facility.</title>
        <authorList>
            <person name="Teixeira M."/>
            <person name="Chander A.M."/>
            <person name="Stajich J.E."/>
            <person name="Venkateswaran K."/>
        </authorList>
    </citation>
    <scope>NUCLEOTIDE SEQUENCE [LARGE SCALE GENOMIC DNA]</scope>
    <source>
        <strain evidence="4 5">FJI-L2-BK-P2</strain>
    </source>
</reference>
<evidence type="ECO:0000313" key="5">
    <source>
        <dbReference type="Proteomes" id="UP001316803"/>
    </source>
</evidence>
<proteinExistence type="predicted"/>
<dbReference type="AlphaFoldDB" id="A0AAN8ET10"/>
<evidence type="ECO:0000256" key="1">
    <source>
        <dbReference type="SAM" id="MobiDB-lite"/>
    </source>
</evidence>
<protein>
    <submittedName>
        <fullName evidence="4">Uncharacterized protein</fullName>
    </submittedName>
</protein>
<keyword evidence="3" id="KW-0732">Signal</keyword>
<keyword evidence="2" id="KW-0472">Membrane</keyword>
<keyword evidence="2" id="KW-0812">Transmembrane</keyword>
<keyword evidence="2" id="KW-1133">Transmembrane helix</keyword>
<name>A0AAN8ET10_9EURO</name>
<accession>A0AAN8ET10</accession>
<keyword evidence="5" id="KW-1185">Reference proteome</keyword>
<feature type="signal peptide" evidence="3">
    <location>
        <begin position="1"/>
        <end position="26"/>
    </location>
</feature>
<dbReference type="EMBL" id="JAKLMC020000013">
    <property type="protein sequence ID" value="KAK5952981.1"/>
    <property type="molecule type" value="Genomic_DNA"/>
</dbReference>
<feature type="compositionally biased region" description="Basic and acidic residues" evidence="1">
    <location>
        <begin position="123"/>
        <end position="152"/>
    </location>
</feature>
<evidence type="ECO:0000256" key="2">
    <source>
        <dbReference type="SAM" id="Phobius"/>
    </source>
</evidence>
<organism evidence="4 5">
    <name type="scientific">Knufia fluminis</name>
    <dbReference type="NCBI Taxonomy" id="191047"/>
    <lineage>
        <taxon>Eukaryota</taxon>
        <taxon>Fungi</taxon>
        <taxon>Dikarya</taxon>
        <taxon>Ascomycota</taxon>
        <taxon>Pezizomycotina</taxon>
        <taxon>Eurotiomycetes</taxon>
        <taxon>Chaetothyriomycetidae</taxon>
        <taxon>Chaetothyriales</taxon>
        <taxon>Trichomeriaceae</taxon>
        <taxon>Knufia</taxon>
    </lineage>
</organism>
<comment type="caution">
    <text evidence="4">The sequence shown here is derived from an EMBL/GenBank/DDBJ whole genome shotgun (WGS) entry which is preliminary data.</text>
</comment>
<gene>
    <name evidence="4" type="ORF">OHC33_006102</name>
</gene>
<sequence>MNTIAVLAGIIATPFLPLLLPHGTIGLSYPPQASPEEYRQFKFLQDSLEQYKAGTESRFCLDDELCVNFYKGPASVAWFTVRGWPMTSESLALTAVMIYVLVMICRLLRRFDSDTQKIEPGGEEEKRIDSKRRDYTASARDSEVIEAAKADKPTFPASNDVPSGDNPEQGAWTTLKWPRRQLVDNLMESSGYHDAVAWERYDRHSMKLAEIREEVMEDVRQLDEMNMDPIMFANPSKPLNRSEREGQQEALDVAIKESAERGWDMV</sequence>
<feature type="transmembrane region" description="Helical" evidence="2">
    <location>
        <begin position="90"/>
        <end position="108"/>
    </location>
</feature>
<dbReference type="Proteomes" id="UP001316803">
    <property type="component" value="Unassembled WGS sequence"/>
</dbReference>